<feature type="transmembrane region" description="Helical" evidence="1">
    <location>
        <begin position="32"/>
        <end position="49"/>
    </location>
</feature>
<feature type="transmembrane region" description="Helical" evidence="1">
    <location>
        <begin position="7"/>
        <end position="26"/>
    </location>
</feature>
<proteinExistence type="predicted"/>
<feature type="transmembrane region" description="Helical" evidence="1">
    <location>
        <begin position="166"/>
        <end position="184"/>
    </location>
</feature>
<keyword evidence="1" id="KW-0812">Transmembrane</keyword>
<reference evidence="2 3" key="1">
    <citation type="submission" date="2018-07" db="EMBL/GenBank/DDBJ databases">
        <title>Complete genome sequence of a Pseudomonas plecoglossicida strain pathogenic to the marine fish, Larimichthys crocea.</title>
        <authorList>
            <person name="Tao Z."/>
        </authorList>
    </citation>
    <scope>NUCLEOTIDE SEQUENCE [LARGE SCALE GENOMIC DNA]</scope>
    <source>
        <strain evidence="2 3">XSDHY-P</strain>
    </source>
</reference>
<protein>
    <submittedName>
        <fullName evidence="2">Uncharacterized protein</fullName>
    </submittedName>
</protein>
<organism evidence="2 3">
    <name type="scientific">Pseudomonas plecoglossicida</name>
    <dbReference type="NCBI Taxonomy" id="70775"/>
    <lineage>
        <taxon>Bacteria</taxon>
        <taxon>Pseudomonadati</taxon>
        <taxon>Pseudomonadota</taxon>
        <taxon>Gammaproteobacteria</taxon>
        <taxon>Pseudomonadales</taxon>
        <taxon>Pseudomonadaceae</taxon>
        <taxon>Pseudomonas</taxon>
    </lineage>
</organism>
<feature type="transmembrane region" description="Helical" evidence="1">
    <location>
        <begin position="61"/>
        <end position="84"/>
    </location>
</feature>
<dbReference type="GeneID" id="49612394"/>
<evidence type="ECO:0000256" key="1">
    <source>
        <dbReference type="SAM" id="Phobius"/>
    </source>
</evidence>
<dbReference type="Proteomes" id="UP000256503">
    <property type="component" value="Chromosome"/>
</dbReference>
<gene>
    <name evidence="2" type="ORF">DVB73_03090</name>
</gene>
<dbReference type="RefSeq" id="WP_016394650.1">
    <property type="nucleotide sequence ID" value="NZ_BSOM01000010.1"/>
</dbReference>
<evidence type="ECO:0000313" key="3">
    <source>
        <dbReference type="Proteomes" id="UP000256503"/>
    </source>
</evidence>
<accession>A0AAD0QUG7</accession>
<sequence>MITTERFFGGIWSFWFLLVMFSAFTLGVAPKIVFVPMAVVTVMVFCWCVKCAYRSERFADYASLCICFSLSAGPLIAFILALAMTYKKARMGGVQALALSSLPLVLTALACAWAHGRRSKTSAWVLRGDRVEVYGQAENVNPWLLGGLSAGLSSVLFPMIKAYDKSGAFLLSVLTLISLYLVFYHRHNIAALRALKERERREKRHYTFSDIEYVRGLREASWLARVFARATKR</sequence>
<evidence type="ECO:0000313" key="2">
    <source>
        <dbReference type="EMBL" id="AXM94866.1"/>
    </source>
</evidence>
<dbReference type="AlphaFoldDB" id="A0AAD0QUG7"/>
<keyword evidence="1" id="KW-1133">Transmembrane helix</keyword>
<keyword evidence="1" id="KW-0472">Membrane</keyword>
<feature type="transmembrane region" description="Helical" evidence="1">
    <location>
        <begin position="140"/>
        <end position="160"/>
    </location>
</feature>
<dbReference type="EMBL" id="CP031146">
    <property type="protein sequence ID" value="AXM94866.1"/>
    <property type="molecule type" value="Genomic_DNA"/>
</dbReference>
<name>A0AAD0QUG7_PSEDL</name>
<feature type="transmembrane region" description="Helical" evidence="1">
    <location>
        <begin position="96"/>
        <end position="114"/>
    </location>
</feature>